<feature type="compositionally biased region" description="Basic and acidic residues" evidence="1">
    <location>
        <begin position="358"/>
        <end position="367"/>
    </location>
</feature>
<reference evidence="2 3" key="1">
    <citation type="submission" date="2019-06" db="EMBL/GenBank/DDBJ databases">
        <title>A distant relative of Phikzvirus genus phages from a therapeutic phage collection.</title>
        <authorList>
            <person name="Hejnowicz M.S."/>
            <person name="Dabrowski K."/>
            <person name="Gawor J."/>
            <person name="Weber-Dabrowska B."/>
            <person name="Gromadka R."/>
            <person name="Lobocka M.B."/>
        </authorList>
    </citation>
    <scope>NUCLEOTIDE SEQUENCE [LARGE SCALE GENOMIC DNA]</scope>
</reference>
<organism evidence="2 3">
    <name type="scientific">Pseudomonas phage vB_PaeM_PS119XW</name>
    <dbReference type="NCBI Taxonomy" id="2601632"/>
    <lineage>
        <taxon>Viruses</taxon>
        <taxon>Duplodnaviria</taxon>
        <taxon>Heunggongvirae</taxon>
        <taxon>Uroviricota</taxon>
        <taxon>Caudoviricetes</taxon>
        <taxon>Chimalliviridae</taxon>
        <taxon>Pawinskivirus</taxon>
        <taxon>Pawinskivirus PS119XW</taxon>
    </lineage>
</organism>
<accession>A0A5C1K6W7</accession>
<proteinExistence type="predicted"/>
<feature type="region of interest" description="Disordered" evidence="1">
    <location>
        <begin position="346"/>
        <end position="368"/>
    </location>
</feature>
<keyword evidence="3" id="KW-1185">Reference proteome</keyword>
<dbReference type="RefSeq" id="YP_010660838.1">
    <property type="nucleotide sequence ID" value="NC_070882.1"/>
</dbReference>
<dbReference type="EMBL" id="MN103543">
    <property type="protein sequence ID" value="QEM41827.1"/>
    <property type="molecule type" value="Genomic_DNA"/>
</dbReference>
<dbReference type="KEGG" id="vg:77936848"/>
<evidence type="ECO:0000313" key="2">
    <source>
        <dbReference type="EMBL" id="QEM41827.1"/>
    </source>
</evidence>
<dbReference type="GeneID" id="77936848"/>
<dbReference type="Proteomes" id="UP000322144">
    <property type="component" value="Segment"/>
</dbReference>
<dbReference type="InterPro" id="IPR024413">
    <property type="entry name" value="Phage_phiKZ_Orf92_int-head"/>
</dbReference>
<evidence type="ECO:0008006" key="4">
    <source>
        <dbReference type="Google" id="ProtNLM"/>
    </source>
</evidence>
<name>A0A5C1K6W7_9CAUD</name>
<protein>
    <recommendedName>
        <fullName evidence="4">Virion structural protein</fullName>
    </recommendedName>
</protein>
<evidence type="ECO:0000313" key="3">
    <source>
        <dbReference type="Proteomes" id="UP000322144"/>
    </source>
</evidence>
<sequence>MVDSVNHSQPNAVDGVTPVDLSVSIEDEFNEFDACAEKLDKLMMGMETIERLDTFIQSNYDTASPEMLAYAVEKFGLTDVVSTEDISDSSRQVWERTKLEIKRANSDLYGYAKVLMAGIDRTVERITMLYEMASNLNGTKPFKSEIELRKAKKFNINGEFKPLDIRPVLEQTQNTIDFYDKVFMPYLTAIDKTFNNLTLDQEWTDDSTIRFEIFNAKRWMKGAIEVDQDDRFRVNATLFRSELTQGNKALYFSGPSETKTEQLKDWQFMVNSIRDFRFKYYTVPEQKPLNEQDNKVEVSNINAVRQRLGVLLGLAKRLQSRKGYDQKISAQLRKLEQSAEKIRVKAGQLRQSQGRKKPGAEERDEARPSVSNVVNDLTMILNNVMRMIIDYNNTLAGMIRLIAGLAMVADLELKAYQAPLRKPTEEEQKRLG</sequence>
<dbReference type="Pfam" id="PF12699">
    <property type="entry name" value="phiKZ_IP"/>
    <property type="match status" value="1"/>
</dbReference>
<evidence type="ECO:0000256" key="1">
    <source>
        <dbReference type="SAM" id="MobiDB-lite"/>
    </source>
</evidence>